<dbReference type="Proteomes" id="UP001500552">
    <property type="component" value="Unassembled WGS sequence"/>
</dbReference>
<dbReference type="RefSeq" id="WP_345159607.1">
    <property type="nucleotide sequence ID" value="NZ_BAABHC010000014.1"/>
</dbReference>
<organism evidence="2 3">
    <name type="scientific">Pontibacter saemangeumensis</name>
    <dbReference type="NCBI Taxonomy" id="1084525"/>
    <lineage>
        <taxon>Bacteria</taxon>
        <taxon>Pseudomonadati</taxon>
        <taxon>Bacteroidota</taxon>
        <taxon>Cytophagia</taxon>
        <taxon>Cytophagales</taxon>
        <taxon>Hymenobacteraceae</taxon>
        <taxon>Pontibacter</taxon>
    </lineage>
</organism>
<sequence length="146" mass="16289">MIYLLLCAYAYVHGQTNAFLYSRKGAEALARNEHRDLTIERGLVAAAVVAACLYSYPLLFVELVAWVLAFSFWHNGAYYVMREKISRGGTISDMGAINAWKHQSPTTTAKLDFTYKLRLWLMLASLAALAVGYGVVFYFTTSISGL</sequence>
<keyword evidence="1" id="KW-1133">Transmembrane helix</keyword>
<proteinExistence type="predicted"/>
<evidence type="ECO:0008006" key="4">
    <source>
        <dbReference type="Google" id="ProtNLM"/>
    </source>
</evidence>
<evidence type="ECO:0000256" key="1">
    <source>
        <dbReference type="SAM" id="Phobius"/>
    </source>
</evidence>
<evidence type="ECO:0000313" key="3">
    <source>
        <dbReference type="Proteomes" id="UP001500552"/>
    </source>
</evidence>
<feature type="transmembrane region" description="Helical" evidence="1">
    <location>
        <begin position="119"/>
        <end position="140"/>
    </location>
</feature>
<evidence type="ECO:0000313" key="2">
    <source>
        <dbReference type="EMBL" id="GAA4434629.1"/>
    </source>
</evidence>
<comment type="caution">
    <text evidence="2">The sequence shown here is derived from an EMBL/GenBank/DDBJ whole genome shotgun (WGS) entry which is preliminary data.</text>
</comment>
<name>A0ABP8LU06_9BACT</name>
<keyword evidence="3" id="KW-1185">Reference proteome</keyword>
<reference evidence="3" key="1">
    <citation type="journal article" date="2019" name="Int. J. Syst. Evol. Microbiol.">
        <title>The Global Catalogue of Microorganisms (GCM) 10K type strain sequencing project: providing services to taxonomists for standard genome sequencing and annotation.</title>
        <authorList>
            <consortium name="The Broad Institute Genomics Platform"/>
            <consortium name="The Broad Institute Genome Sequencing Center for Infectious Disease"/>
            <person name="Wu L."/>
            <person name="Ma J."/>
        </authorList>
    </citation>
    <scope>NUCLEOTIDE SEQUENCE [LARGE SCALE GENOMIC DNA]</scope>
    <source>
        <strain evidence="3">JCM 17926</strain>
    </source>
</reference>
<accession>A0ABP8LU06</accession>
<keyword evidence="1" id="KW-0812">Transmembrane</keyword>
<keyword evidence="1" id="KW-0472">Membrane</keyword>
<protein>
    <recommendedName>
        <fullName evidence="4">DUF3899 domain-containing protein</fullName>
    </recommendedName>
</protein>
<gene>
    <name evidence="2" type="ORF">GCM10023188_25770</name>
</gene>
<dbReference type="EMBL" id="BAABHC010000014">
    <property type="protein sequence ID" value="GAA4434629.1"/>
    <property type="molecule type" value="Genomic_DNA"/>
</dbReference>